<evidence type="ECO:0000256" key="3">
    <source>
        <dbReference type="ARBA" id="ARBA00023002"/>
    </source>
</evidence>
<dbReference type="Gene3D" id="3.20.20.100">
    <property type="entry name" value="NADP-dependent oxidoreductase domain"/>
    <property type="match status" value="1"/>
</dbReference>
<comment type="caution">
    <text evidence="8">The sequence shown here is derived from an EMBL/GenBank/DDBJ whole genome shotgun (WGS) entry which is preliminary data.</text>
</comment>
<dbReference type="PANTHER" id="PTHR11732">
    <property type="entry name" value="ALDO/KETO REDUCTASE"/>
    <property type="match status" value="1"/>
</dbReference>
<sequence length="348" mass="38690">MVGNIDMLHTESEILEDEALASVKLNNGALMPSVALGTWKSKKGEVGNAVKIALANGYKHIDCAHVYANEDEVGETLTSVFNEGKIKREDLFIVSKLWCNSHAAEDVLPACQTTLKNLQLKYLDLYLIHLPCSFKKESPFPHSIAEGTIGYNKETMKKTWEAMEKLVEQGLCKAIGISNFTIKKITDLLEGEVKIVPACNQESGEFISDSVELHPYLPQPELFKFCNSKGILLTAYSPLGSPDRPFGDKSKEPVLLQNPVLLKIAEKHNTTSALVALAWGIKRGTPVLPKAVSEGHIKENIKALDLKLNEDDMKAIGDIGINHRYLPLTWMYKPEEVPDDFWDEKFLG</sequence>
<dbReference type="InterPro" id="IPR036812">
    <property type="entry name" value="NAD(P)_OxRdtase_dom_sf"/>
</dbReference>
<reference evidence="8" key="2">
    <citation type="journal article" date="2023" name="Science">
        <title>Genomic signatures of disease resistance in endangered staghorn corals.</title>
        <authorList>
            <person name="Vollmer S.V."/>
            <person name="Selwyn J.D."/>
            <person name="Despard B.A."/>
            <person name="Roesel C.L."/>
        </authorList>
    </citation>
    <scope>NUCLEOTIDE SEQUENCE</scope>
    <source>
        <strain evidence="8">K2</strain>
    </source>
</reference>
<feature type="active site" description="Proton donor" evidence="4">
    <location>
        <position position="67"/>
    </location>
</feature>
<evidence type="ECO:0000259" key="7">
    <source>
        <dbReference type="Pfam" id="PF00248"/>
    </source>
</evidence>
<feature type="site" description="Lowers pKa of active site Tyr" evidence="6">
    <location>
        <position position="96"/>
    </location>
</feature>
<name>A0AAD9R0P0_ACRCE</name>
<gene>
    <name evidence="8" type="ORF">P5673_004719</name>
</gene>
<keyword evidence="3" id="KW-0560">Oxidoreductase</keyword>
<evidence type="ECO:0000256" key="4">
    <source>
        <dbReference type="PIRSR" id="PIRSR000097-1"/>
    </source>
</evidence>
<dbReference type="AlphaFoldDB" id="A0AAD9R0P0"/>
<keyword evidence="9" id="KW-1185">Reference proteome</keyword>
<evidence type="ECO:0000256" key="5">
    <source>
        <dbReference type="PIRSR" id="PIRSR000097-2"/>
    </source>
</evidence>
<dbReference type="Pfam" id="PF00248">
    <property type="entry name" value="Aldo_ket_red"/>
    <property type="match status" value="1"/>
</dbReference>
<dbReference type="GO" id="GO:0016491">
    <property type="term" value="F:oxidoreductase activity"/>
    <property type="evidence" value="ECO:0007669"/>
    <property type="project" value="UniProtKB-KW"/>
</dbReference>
<evidence type="ECO:0000256" key="1">
    <source>
        <dbReference type="ARBA" id="ARBA00007905"/>
    </source>
</evidence>
<dbReference type="PROSITE" id="PS00062">
    <property type="entry name" value="ALDOKETO_REDUCTASE_2"/>
    <property type="match status" value="1"/>
</dbReference>
<organism evidence="8 9">
    <name type="scientific">Acropora cervicornis</name>
    <name type="common">Staghorn coral</name>
    <dbReference type="NCBI Taxonomy" id="6130"/>
    <lineage>
        <taxon>Eukaryota</taxon>
        <taxon>Metazoa</taxon>
        <taxon>Cnidaria</taxon>
        <taxon>Anthozoa</taxon>
        <taxon>Hexacorallia</taxon>
        <taxon>Scleractinia</taxon>
        <taxon>Astrocoeniina</taxon>
        <taxon>Acroporidae</taxon>
        <taxon>Acropora</taxon>
    </lineage>
</organism>
<dbReference type="Proteomes" id="UP001249851">
    <property type="component" value="Unassembled WGS sequence"/>
</dbReference>
<dbReference type="InterPro" id="IPR023210">
    <property type="entry name" value="NADP_OxRdtase_dom"/>
</dbReference>
<evidence type="ECO:0000256" key="6">
    <source>
        <dbReference type="PIRSR" id="PIRSR000097-3"/>
    </source>
</evidence>
<keyword evidence="2" id="KW-0521">NADP</keyword>
<comment type="similarity">
    <text evidence="1">Belongs to the aldo/keto reductase family.</text>
</comment>
<proteinExistence type="inferred from homology"/>
<dbReference type="FunFam" id="3.20.20.100:FF:000006">
    <property type="entry name" value="Aldo-keto reductase family 1 member A1"/>
    <property type="match status" value="1"/>
</dbReference>
<evidence type="ECO:0000313" key="9">
    <source>
        <dbReference type="Proteomes" id="UP001249851"/>
    </source>
</evidence>
<dbReference type="InterPro" id="IPR018170">
    <property type="entry name" value="Aldo/ket_reductase_CS"/>
</dbReference>
<accession>A0AAD9R0P0</accession>
<evidence type="ECO:0000313" key="8">
    <source>
        <dbReference type="EMBL" id="KAK2570988.1"/>
    </source>
</evidence>
<dbReference type="InterPro" id="IPR020471">
    <property type="entry name" value="AKR"/>
</dbReference>
<reference evidence="8" key="1">
    <citation type="journal article" date="2023" name="G3 (Bethesda)">
        <title>Whole genome assembly and annotation of the endangered Caribbean coral Acropora cervicornis.</title>
        <authorList>
            <person name="Selwyn J.D."/>
            <person name="Vollmer S.V."/>
        </authorList>
    </citation>
    <scope>NUCLEOTIDE SEQUENCE</scope>
    <source>
        <strain evidence="8">K2</strain>
    </source>
</reference>
<feature type="binding site" evidence="5">
    <location>
        <position position="129"/>
    </location>
    <ligand>
        <name>substrate</name>
    </ligand>
</feature>
<protein>
    <submittedName>
        <fullName evidence="8">Aldo-keto reductase family 1 member A1-A</fullName>
    </submittedName>
</protein>
<feature type="domain" description="NADP-dependent oxidoreductase" evidence="7">
    <location>
        <begin position="35"/>
        <end position="318"/>
    </location>
</feature>
<evidence type="ECO:0000256" key="2">
    <source>
        <dbReference type="ARBA" id="ARBA00022857"/>
    </source>
</evidence>
<dbReference type="PIRSF" id="PIRSF000097">
    <property type="entry name" value="AKR"/>
    <property type="match status" value="1"/>
</dbReference>
<dbReference type="EMBL" id="JARQWQ010000007">
    <property type="protein sequence ID" value="KAK2570988.1"/>
    <property type="molecule type" value="Genomic_DNA"/>
</dbReference>
<dbReference type="PRINTS" id="PR00069">
    <property type="entry name" value="ALDKETRDTASE"/>
</dbReference>
<dbReference type="SUPFAM" id="SSF51430">
    <property type="entry name" value="NAD(P)-linked oxidoreductase"/>
    <property type="match status" value="1"/>
</dbReference>